<evidence type="ECO:0000256" key="2">
    <source>
        <dbReference type="ARBA" id="ARBA00022448"/>
    </source>
</evidence>
<feature type="transmembrane region" description="Helical" evidence="7">
    <location>
        <begin position="38"/>
        <end position="55"/>
    </location>
</feature>
<evidence type="ECO:0000256" key="3">
    <source>
        <dbReference type="ARBA" id="ARBA00022475"/>
    </source>
</evidence>
<dbReference type="EMBL" id="LNJC01000012">
    <property type="protein sequence ID" value="KYC50526.1"/>
    <property type="molecule type" value="Genomic_DNA"/>
</dbReference>
<protein>
    <submittedName>
        <fullName evidence="8">Membrane transport protein</fullName>
    </submittedName>
</protein>
<evidence type="ECO:0000313" key="10">
    <source>
        <dbReference type="EMBL" id="KYC50526.1"/>
    </source>
</evidence>
<dbReference type="EMBL" id="LNGE01000014">
    <property type="protein sequence ID" value="KYC45632.1"/>
    <property type="molecule type" value="Genomic_DNA"/>
</dbReference>
<keyword evidence="4 7" id="KW-0812">Transmembrane</keyword>
<evidence type="ECO:0000313" key="11">
    <source>
        <dbReference type="Proteomes" id="UP000091929"/>
    </source>
</evidence>
<evidence type="ECO:0000313" key="9">
    <source>
        <dbReference type="EMBL" id="KYC47755.1"/>
    </source>
</evidence>
<comment type="caution">
    <text evidence="8">The sequence shown here is derived from an EMBL/GenBank/DDBJ whole genome shotgun (WGS) entry which is preliminary data.</text>
</comment>
<keyword evidence="3" id="KW-1003">Cell membrane</keyword>
<dbReference type="AlphaFoldDB" id="A0A150IL50"/>
<evidence type="ECO:0000313" key="12">
    <source>
        <dbReference type="Proteomes" id="UP000092401"/>
    </source>
</evidence>
<keyword evidence="6 7" id="KW-0472">Membrane</keyword>
<dbReference type="Proteomes" id="UP000092403">
    <property type="component" value="Unassembled WGS sequence"/>
</dbReference>
<accession>A0A150ISD1</accession>
<keyword evidence="5 7" id="KW-1133">Transmembrane helix</keyword>
<dbReference type="GO" id="GO:0016020">
    <property type="term" value="C:membrane"/>
    <property type="evidence" value="ECO:0007669"/>
    <property type="project" value="UniProtKB-SubCell"/>
</dbReference>
<accession>A0A150IZW0</accession>
<proteinExistence type="predicted"/>
<dbReference type="GO" id="GO:0055085">
    <property type="term" value="P:transmembrane transport"/>
    <property type="evidence" value="ECO:0007669"/>
    <property type="project" value="InterPro"/>
</dbReference>
<dbReference type="PANTHER" id="PTHR36838:SF1">
    <property type="entry name" value="SLR1864 PROTEIN"/>
    <property type="match status" value="1"/>
</dbReference>
<dbReference type="EMBL" id="LNGF01000017">
    <property type="protein sequence ID" value="KYC47755.1"/>
    <property type="molecule type" value="Genomic_DNA"/>
</dbReference>
<dbReference type="Proteomes" id="UP000091929">
    <property type="component" value="Unassembled WGS sequence"/>
</dbReference>
<keyword evidence="2" id="KW-0813">Transport</keyword>
<evidence type="ECO:0000256" key="4">
    <source>
        <dbReference type="ARBA" id="ARBA00022692"/>
    </source>
</evidence>
<gene>
    <name evidence="8" type="ORF">APG10_00706</name>
    <name evidence="9" type="ORF">APG11_00924</name>
    <name evidence="10" type="ORF">APG12_00763</name>
</gene>
<reference evidence="11 12" key="1">
    <citation type="journal article" date="2016" name="ISME J.">
        <title>Chasing the elusive Euryarchaeota class WSA2: genomes reveal a uniquely fastidious methyl-reducing methanogen.</title>
        <authorList>
            <person name="Nobu M.K."/>
            <person name="Narihiro T."/>
            <person name="Kuroda K."/>
            <person name="Mei R."/>
            <person name="Liu W.T."/>
        </authorList>
    </citation>
    <scope>NUCLEOTIDE SEQUENCE [LARGE SCALE GENOMIC DNA]</scope>
    <source>
        <strain evidence="8">B03fssc0709_Meth_Bin005</strain>
        <strain evidence="9">B15fssc0709_Meth_Bin003</strain>
        <strain evidence="10">BMIXfssc0709_Meth_Bin006</strain>
    </source>
</reference>
<evidence type="ECO:0000313" key="8">
    <source>
        <dbReference type="EMBL" id="KYC45632.1"/>
    </source>
</evidence>
<evidence type="ECO:0000256" key="7">
    <source>
        <dbReference type="SAM" id="Phobius"/>
    </source>
</evidence>
<dbReference type="Proteomes" id="UP000092401">
    <property type="component" value="Unassembled WGS sequence"/>
</dbReference>
<dbReference type="Pfam" id="PF03547">
    <property type="entry name" value="Mem_trans"/>
    <property type="match status" value="1"/>
</dbReference>
<name>A0A150IL50_9EURY</name>
<comment type="subcellular location">
    <subcellularLocation>
        <location evidence="1">Membrane</location>
        <topology evidence="1">Multi-pass membrane protein</topology>
    </subcellularLocation>
</comment>
<organism evidence="8 12">
    <name type="scientific">Candidatus Methanofastidiosum methylothiophilum</name>
    <dbReference type="NCBI Taxonomy" id="1705564"/>
    <lineage>
        <taxon>Archaea</taxon>
        <taxon>Methanobacteriati</taxon>
        <taxon>Methanobacteriota</taxon>
        <taxon>Stenosarchaea group</taxon>
        <taxon>Candidatus Methanofastidiosia</taxon>
        <taxon>Candidatus Methanofastidiosales</taxon>
        <taxon>Candidatus Methanofastidiosaceae</taxon>
        <taxon>Candidatus Methanofastidiosum</taxon>
    </lineage>
</organism>
<dbReference type="PANTHER" id="PTHR36838">
    <property type="entry name" value="AUXIN EFFLUX CARRIER FAMILY PROTEIN"/>
    <property type="match status" value="1"/>
</dbReference>
<evidence type="ECO:0000256" key="1">
    <source>
        <dbReference type="ARBA" id="ARBA00004141"/>
    </source>
</evidence>
<evidence type="ECO:0000256" key="6">
    <source>
        <dbReference type="ARBA" id="ARBA00023136"/>
    </source>
</evidence>
<evidence type="ECO:0000256" key="5">
    <source>
        <dbReference type="ARBA" id="ARBA00022989"/>
    </source>
</evidence>
<accession>A0A150IL50</accession>
<sequence length="78" mass="9040">MSVILRTSVPILLLIALGYLSRRYGILKKGDEKVLSSYIYYFALPSLFFINIYEVEFSREIARYVIAGVTLHLSHLHF</sequence>
<dbReference type="InterPro" id="IPR004776">
    <property type="entry name" value="Mem_transp_PIN-like"/>
</dbReference>